<sequence>MLTETQFWKRKTQRNRGGTDATRFQKRTGLGKHK</sequence>
<evidence type="ECO:0000313" key="2">
    <source>
        <dbReference type="EMBL" id="CCH00272.1"/>
    </source>
</evidence>
<feature type="region of interest" description="Disordered" evidence="1">
    <location>
        <begin position="1"/>
        <end position="34"/>
    </location>
</feature>
<dbReference type="Proteomes" id="UP000011058">
    <property type="component" value="Chromosome"/>
</dbReference>
<gene>
    <name evidence="2" type="ORF">FAES_2263</name>
</gene>
<accession>I0K819</accession>
<proteinExistence type="predicted"/>
<dbReference type="STRING" id="1166018.FAES_2263"/>
<keyword evidence="3" id="KW-1185">Reference proteome</keyword>
<dbReference type="AlphaFoldDB" id="I0K819"/>
<dbReference type="EMBL" id="HE796683">
    <property type="protein sequence ID" value="CCH00272.1"/>
    <property type="molecule type" value="Genomic_DNA"/>
</dbReference>
<evidence type="ECO:0000256" key="1">
    <source>
        <dbReference type="SAM" id="MobiDB-lite"/>
    </source>
</evidence>
<feature type="compositionally biased region" description="Basic residues" evidence="1">
    <location>
        <begin position="24"/>
        <end position="34"/>
    </location>
</feature>
<evidence type="ECO:0000313" key="3">
    <source>
        <dbReference type="Proteomes" id="UP000011058"/>
    </source>
</evidence>
<name>I0K819_9BACT</name>
<protein>
    <submittedName>
        <fullName evidence="2">Uncharacterized protein</fullName>
    </submittedName>
</protein>
<dbReference type="HOGENOM" id="CLU_3373877_0_0_10"/>
<organism evidence="2 3">
    <name type="scientific">Fibrella aestuarina BUZ 2</name>
    <dbReference type="NCBI Taxonomy" id="1166018"/>
    <lineage>
        <taxon>Bacteria</taxon>
        <taxon>Pseudomonadati</taxon>
        <taxon>Bacteroidota</taxon>
        <taxon>Cytophagia</taxon>
        <taxon>Cytophagales</taxon>
        <taxon>Spirosomataceae</taxon>
        <taxon>Fibrella</taxon>
    </lineage>
</organism>
<reference evidence="2 3" key="1">
    <citation type="journal article" date="2012" name="J. Bacteriol.">
        <title>Genome Sequence of Fibrella aestuarina BUZ 2T, a Filamentous Marine Bacterium.</title>
        <authorList>
            <person name="Filippini M."/>
            <person name="Qi W."/>
            <person name="Blom J."/>
            <person name="Goesmann A."/>
            <person name="Smits T.H."/>
            <person name="Bagheri H.C."/>
        </authorList>
    </citation>
    <scope>NUCLEOTIDE SEQUENCE [LARGE SCALE GENOMIC DNA]</scope>
    <source>
        <strain evidence="3">BUZ 2T</strain>
    </source>
</reference>
<dbReference type="KEGG" id="fae:FAES_2263"/>